<organism evidence="13 15">
    <name type="scientific">Arctia plantaginis</name>
    <name type="common">Wood tiger moth</name>
    <name type="synonym">Phalaena plantaginis</name>
    <dbReference type="NCBI Taxonomy" id="874455"/>
    <lineage>
        <taxon>Eukaryota</taxon>
        <taxon>Metazoa</taxon>
        <taxon>Ecdysozoa</taxon>
        <taxon>Arthropoda</taxon>
        <taxon>Hexapoda</taxon>
        <taxon>Insecta</taxon>
        <taxon>Pterygota</taxon>
        <taxon>Neoptera</taxon>
        <taxon>Endopterygota</taxon>
        <taxon>Lepidoptera</taxon>
        <taxon>Glossata</taxon>
        <taxon>Ditrysia</taxon>
        <taxon>Noctuoidea</taxon>
        <taxon>Erebidae</taxon>
        <taxon>Arctiinae</taxon>
        <taxon>Arctia</taxon>
    </lineage>
</organism>
<dbReference type="PANTHER" id="PTHR11540">
    <property type="entry name" value="MALATE AND LACTATE DEHYDROGENASE"/>
    <property type="match status" value="1"/>
</dbReference>
<dbReference type="EMBL" id="CADEBC010000346">
    <property type="protein sequence ID" value="CAB3228518.1"/>
    <property type="molecule type" value="Genomic_DNA"/>
</dbReference>
<dbReference type="AlphaFoldDB" id="A0A8S0Z6F2"/>
<evidence type="ECO:0000256" key="10">
    <source>
        <dbReference type="RuleBase" id="RU003369"/>
    </source>
</evidence>
<evidence type="ECO:0000313" key="16">
    <source>
        <dbReference type="Proteomes" id="UP000494256"/>
    </source>
</evidence>
<feature type="binding site" evidence="8">
    <location>
        <position position="110"/>
    </location>
    <ligand>
        <name>substrate</name>
    </ligand>
</feature>
<dbReference type="Proteomes" id="UP000494256">
    <property type="component" value="Unassembled WGS sequence"/>
</dbReference>
<dbReference type="Proteomes" id="UP000494106">
    <property type="component" value="Unassembled WGS sequence"/>
</dbReference>
<keyword evidence="4 10" id="KW-0560">Oxidoreductase</keyword>
<dbReference type="Pfam" id="PF00056">
    <property type="entry name" value="Ldh_1_N"/>
    <property type="match status" value="1"/>
</dbReference>
<feature type="domain" description="Lactate/malate dehydrogenase C-terminal" evidence="12">
    <location>
        <begin position="176"/>
        <end position="337"/>
    </location>
</feature>
<keyword evidence="3" id="KW-0816">Tricarboxylic acid cycle</keyword>
<sequence>MFYRKLSASYLFAKQLTACVSAKYSPLRKINVSVIGAANQVGSNLAFLLKQNSQITKLDLHDDDAKVYGIGLELNDLPGGPQINVWSGDNTLDNAVRDSHLVMMVYRVPRRPGNTREQMIAANAPAVKKLCRSIAFQNPGAFLAIATNPLNAIVPFASALLYKYNAYNPFKILGITHLDSVRARTTTAKALGINPLDVSLPVIGGHSDQTIIPLFSNMVPNTNAIDPYQAETLTRIIRKAGTEIVFQKYGKESATLSMAAALNDFINQMKIALSGDEVVVNAYTANPNFGTRFFSGPTKVGPCGIVQTCHSFQLSDYESFLLNSAIPLLNRDVSMGEDYVRYIDFARKS</sequence>
<comment type="catalytic activity">
    <reaction evidence="6">
        <text>(S)-malate + NAD(+) = oxaloacetate + NADH + H(+)</text>
        <dbReference type="Rhea" id="RHEA:21432"/>
        <dbReference type="ChEBI" id="CHEBI:15378"/>
        <dbReference type="ChEBI" id="CHEBI:15589"/>
        <dbReference type="ChEBI" id="CHEBI:16452"/>
        <dbReference type="ChEBI" id="CHEBI:57540"/>
        <dbReference type="ChEBI" id="CHEBI:57945"/>
        <dbReference type="EC" id="1.1.1.37"/>
    </reaction>
</comment>
<dbReference type="PANTHER" id="PTHR11540:SF16">
    <property type="entry name" value="MALATE DEHYDROGENASE, MITOCHONDRIAL"/>
    <property type="match status" value="1"/>
</dbReference>
<dbReference type="PIRSF" id="PIRSF000102">
    <property type="entry name" value="Lac_mal_DH"/>
    <property type="match status" value="1"/>
</dbReference>
<feature type="binding site" evidence="8">
    <location>
        <position position="116"/>
    </location>
    <ligand>
        <name>substrate</name>
    </ligand>
</feature>
<dbReference type="GO" id="GO:0006099">
    <property type="term" value="P:tricarboxylic acid cycle"/>
    <property type="evidence" value="ECO:0007669"/>
    <property type="project" value="UniProtKB-KW"/>
</dbReference>
<dbReference type="EMBL" id="CADEBD010000300">
    <property type="protein sequence ID" value="CAB3236016.1"/>
    <property type="molecule type" value="Genomic_DNA"/>
</dbReference>
<feature type="binding site" evidence="9">
    <location>
        <position position="258"/>
    </location>
    <ligand>
        <name>NAD(+)</name>
        <dbReference type="ChEBI" id="CHEBI:57540"/>
    </ligand>
</feature>
<proteinExistence type="inferred from homology"/>
<dbReference type="GO" id="GO:0005739">
    <property type="term" value="C:mitochondrion"/>
    <property type="evidence" value="ECO:0007669"/>
    <property type="project" value="TreeGrafter"/>
</dbReference>
<comment type="caution">
    <text evidence="13">The sequence shown here is derived from an EMBL/GenBank/DDBJ whole genome shotgun (WGS) entry which is preliminary data.</text>
</comment>
<dbReference type="EC" id="1.1.1.37" evidence="1"/>
<feature type="binding site" evidence="9">
    <location>
        <position position="62"/>
    </location>
    <ligand>
        <name>NAD(+)</name>
        <dbReference type="ChEBI" id="CHEBI:57540"/>
    </ligand>
</feature>
<feature type="binding site" evidence="9">
    <location>
        <position position="123"/>
    </location>
    <ligand>
        <name>NAD(+)</name>
        <dbReference type="ChEBI" id="CHEBI:57540"/>
    </ligand>
</feature>
<dbReference type="InterPro" id="IPR022383">
    <property type="entry name" value="Lactate/malate_DH_C"/>
</dbReference>
<dbReference type="InterPro" id="IPR036291">
    <property type="entry name" value="NAD(P)-bd_dom_sf"/>
</dbReference>
<dbReference type="SUPFAM" id="SSF56327">
    <property type="entry name" value="LDH C-terminal domain-like"/>
    <property type="match status" value="1"/>
</dbReference>
<evidence type="ECO:0000259" key="11">
    <source>
        <dbReference type="Pfam" id="PF00056"/>
    </source>
</evidence>
<evidence type="ECO:0000256" key="5">
    <source>
        <dbReference type="ARBA" id="ARBA00023027"/>
    </source>
</evidence>
<evidence type="ECO:0000313" key="14">
    <source>
        <dbReference type="EMBL" id="CAB3236016.1"/>
    </source>
</evidence>
<evidence type="ECO:0000256" key="6">
    <source>
        <dbReference type="ARBA" id="ARBA00048313"/>
    </source>
</evidence>
<keyword evidence="5 9" id="KW-0520">NAD</keyword>
<dbReference type="Gene3D" id="3.90.110.10">
    <property type="entry name" value="Lactate dehydrogenase/glycoside hydrolase, family 4, C-terminal"/>
    <property type="match status" value="1"/>
</dbReference>
<evidence type="ECO:0000313" key="15">
    <source>
        <dbReference type="Proteomes" id="UP000494106"/>
    </source>
</evidence>
<evidence type="ECO:0000256" key="3">
    <source>
        <dbReference type="ARBA" id="ARBA00022532"/>
    </source>
</evidence>
<dbReference type="OrthoDB" id="7248433at2759"/>
<evidence type="ECO:0000256" key="4">
    <source>
        <dbReference type="ARBA" id="ARBA00023002"/>
    </source>
</evidence>
<dbReference type="InterPro" id="IPR001557">
    <property type="entry name" value="L-lactate/malate_DH"/>
</dbReference>
<evidence type="ECO:0000256" key="2">
    <source>
        <dbReference type="ARBA" id="ARBA00016075"/>
    </source>
</evidence>
<evidence type="ECO:0000256" key="7">
    <source>
        <dbReference type="PIRSR" id="PIRSR000102-1"/>
    </source>
</evidence>
<keyword evidence="15" id="KW-1185">Reference proteome</keyword>
<evidence type="ECO:0000259" key="12">
    <source>
        <dbReference type="Pfam" id="PF02866"/>
    </source>
</evidence>
<dbReference type="GO" id="GO:0030060">
    <property type="term" value="F:L-malate dehydrogenase (NAD+) activity"/>
    <property type="evidence" value="ECO:0007669"/>
    <property type="project" value="UniProtKB-EC"/>
</dbReference>
<accession>A0A8S0Z6F2</accession>
<dbReference type="GO" id="GO:0019752">
    <property type="term" value="P:carboxylic acid metabolic process"/>
    <property type="evidence" value="ECO:0007669"/>
    <property type="project" value="InterPro"/>
</dbReference>
<reference evidence="15 16" key="1">
    <citation type="submission" date="2020-04" db="EMBL/GenBank/DDBJ databases">
        <authorList>
            <person name="Wallbank WR R."/>
            <person name="Pardo Diaz C."/>
            <person name="Kozak K."/>
            <person name="Martin S."/>
            <person name="Jiggins C."/>
            <person name="Moest M."/>
            <person name="Warren A I."/>
            <person name="Byers J.R.P. K."/>
            <person name="Montejo-Kovacevich G."/>
            <person name="Yen C E."/>
        </authorList>
    </citation>
    <scope>NUCLEOTIDE SEQUENCE [LARGE SCALE GENOMIC DNA]</scope>
</reference>
<name>A0A8S0Z6F2_ARCPL</name>
<protein>
    <recommendedName>
        <fullName evidence="2">Malate dehydrogenase, mitochondrial</fullName>
        <ecNumber evidence="1">1.1.1.37</ecNumber>
    </recommendedName>
</protein>
<feature type="domain" description="Lactate/malate dehydrogenase N-terminal" evidence="11">
    <location>
        <begin position="31"/>
        <end position="173"/>
    </location>
</feature>
<dbReference type="SUPFAM" id="SSF51735">
    <property type="entry name" value="NAD(P)-binding Rossmann-fold domains"/>
    <property type="match status" value="1"/>
</dbReference>
<dbReference type="InterPro" id="IPR015955">
    <property type="entry name" value="Lactate_DH/Glyco_Ohase_4_C"/>
</dbReference>
<gene>
    <name evidence="13" type="ORF">APLA_LOCUS3656</name>
    <name evidence="14" type="ORF">APLA_LOCUS7186</name>
</gene>
<dbReference type="InterPro" id="IPR001236">
    <property type="entry name" value="Lactate/malate_DH_N"/>
</dbReference>
<comment type="similarity">
    <text evidence="10">Belongs to the LDH/MDH superfamily.</text>
</comment>
<feature type="binding site" evidence="8">
    <location>
        <position position="148"/>
    </location>
    <ligand>
        <name>substrate</name>
    </ligand>
</feature>
<evidence type="ECO:0000313" key="13">
    <source>
        <dbReference type="EMBL" id="CAB3228518.1"/>
    </source>
</evidence>
<evidence type="ECO:0000256" key="1">
    <source>
        <dbReference type="ARBA" id="ARBA00012995"/>
    </source>
</evidence>
<dbReference type="Pfam" id="PF02866">
    <property type="entry name" value="Ldh_1_C"/>
    <property type="match status" value="1"/>
</dbReference>
<feature type="binding site" evidence="8">
    <location>
        <position position="182"/>
    </location>
    <ligand>
        <name>substrate</name>
    </ligand>
</feature>
<feature type="binding site" evidence="9">
    <location>
        <begin position="36"/>
        <end position="42"/>
    </location>
    <ligand>
        <name>NAD(+)</name>
        <dbReference type="ChEBI" id="CHEBI:57540"/>
    </ligand>
</feature>
<evidence type="ECO:0000256" key="8">
    <source>
        <dbReference type="PIRSR" id="PIRSR000102-2"/>
    </source>
</evidence>
<dbReference type="Gene3D" id="3.40.50.720">
    <property type="entry name" value="NAD(P)-binding Rossmann-like Domain"/>
    <property type="match status" value="1"/>
</dbReference>
<feature type="active site" description="Proton acceptor" evidence="7">
    <location>
        <position position="206"/>
    </location>
</feature>
<evidence type="ECO:0000256" key="9">
    <source>
        <dbReference type="PIRSR" id="PIRSR000102-3"/>
    </source>
</evidence>